<dbReference type="EMBL" id="AP025292">
    <property type="protein sequence ID" value="BDC99478.1"/>
    <property type="molecule type" value="Genomic_DNA"/>
</dbReference>
<evidence type="ECO:0000313" key="2">
    <source>
        <dbReference type="Proteomes" id="UP001354989"/>
    </source>
</evidence>
<organism evidence="1 2">
    <name type="scientific">Persicobacter psychrovividus</name>
    <dbReference type="NCBI Taxonomy" id="387638"/>
    <lineage>
        <taxon>Bacteria</taxon>
        <taxon>Pseudomonadati</taxon>
        <taxon>Bacteroidota</taxon>
        <taxon>Cytophagia</taxon>
        <taxon>Cytophagales</taxon>
        <taxon>Persicobacteraceae</taxon>
        <taxon>Persicobacter</taxon>
    </lineage>
</organism>
<dbReference type="SUPFAM" id="SSF56801">
    <property type="entry name" value="Acetyl-CoA synthetase-like"/>
    <property type="match status" value="1"/>
</dbReference>
<proteinExistence type="predicted"/>
<dbReference type="InterPro" id="IPR042099">
    <property type="entry name" value="ANL_N_sf"/>
</dbReference>
<dbReference type="Proteomes" id="UP001354989">
    <property type="component" value="Chromosome"/>
</dbReference>
<reference evidence="1 2" key="1">
    <citation type="submission" date="2021-12" db="EMBL/GenBank/DDBJ databases">
        <title>Genome sequencing of bacteria with rrn-lacking chromosome and rrn-plasmid.</title>
        <authorList>
            <person name="Anda M."/>
            <person name="Iwasaki W."/>
        </authorList>
    </citation>
    <scope>NUCLEOTIDE SEQUENCE [LARGE SCALE GENOMIC DNA]</scope>
    <source>
        <strain evidence="1 2">NBRC 101262</strain>
    </source>
</reference>
<dbReference type="GO" id="GO:0016746">
    <property type="term" value="F:acyltransferase activity"/>
    <property type="evidence" value="ECO:0007669"/>
    <property type="project" value="UniProtKB-KW"/>
</dbReference>
<protein>
    <submittedName>
        <fullName evidence="1">Acyltransferase</fullName>
    </submittedName>
</protein>
<name>A0ABN6L8M7_9BACT</name>
<dbReference type="Gene3D" id="3.40.50.12780">
    <property type="entry name" value="N-terminal domain of ligase-like"/>
    <property type="match status" value="1"/>
</dbReference>
<keyword evidence="1" id="KW-0012">Acyltransferase</keyword>
<accession>A0ABN6L8M7</accession>
<dbReference type="RefSeq" id="WP_338396822.1">
    <property type="nucleotide sequence ID" value="NZ_AP025292.1"/>
</dbReference>
<sequence>MQKLKQRVLTVTPETFDQLALDVFRYQAVNNPIYKQWIDLLGLDAQAITSVDQIPYLPISFFKSQQIVSGQWQIQDTFESSGTTGMATSKHFIEDLGFYDQLAAKIFETHYGAVEDYVFLGLLPSYLERTTSSLVRMVDQFIKKGRHAESGFFLNDHESLLSSIDQVRKSGKKSVLIGVTFGLLDLADAHQADLSDVIVMETGGMKGRRKEMLREEVHTFLQNRLNLNEVHSEYGMTELLSQAYSKGKSLFEAHHSMRISLRETNDPLSREVRNKTGVINVIDLGNVHSCSFIATEDLGRLHPDGRFEVLGRLDNSDIRGCNLMIG</sequence>
<evidence type="ECO:0000313" key="1">
    <source>
        <dbReference type="EMBL" id="BDC99478.1"/>
    </source>
</evidence>
<keyword evidence="2" id="KW-1185">Reference proteome</keyword>
<gene>
    <name evidence="1" type="ORF">PEPS_17590</name>
</gene>
<keyword evidence="1" id="KW-0808">Transferase</keyword>